<dbReference type="RefSeq" id="WP_316699066.1">
    <property type="nucleotide sequence ID" value="NZ_CP136336.1"/>
</dbReference>
<evidence type="ECO:0000313" key="2">
    <source>
        <dbReference type="Proteomes" id="UP001303946"/>
    </source>
</evidence>
<keyword evidence="2" id="KW-1185">Reference proteome</keyword>
<sequence>MIGDQIIGRVAGVVVSSVAHVGLTVTVNGRPARLAIVAEDGRVVASGDDVAKEVEAVAVNSYRNLIKGQGHLRVFSNEIAQDAAA</sequence>
<protein>
    <submittedName>
        <fullName evidence="1">Uncharacterized protein</fullName>
    </submittedName>
</protein>
<name>A0ABZ0CNY9_9BURK</name>
<accession>A0ABZ0CNY9</accession>
<gene>
    <name evidence="1" type="ORF">RXV79_16715</name>
</gene>
<dbReference type="EMBL" id="CP136336">
    <property type="protein sequence ID" value="WOB06563.1"/>
    <property type="molecule type" value="Genomic_DNA"/>
</dbReference>
<evidence type="ECO:0000313" key="1">
    <source>
        <dbReference type="EMBL" id="WOB06563.1"/>
    </source>
</evidence>
<proteinExistence type="predicted"/>
<organism evidence="1 2">
    <name type="scientific">Piscinibacter gummiphilus</name>
    <dbReference type="NCBI Taxonomy" id="946333"/>
    <lineage>
        <taxon>Bacteria</taxon>
        <taxon>Pseudomonadati</taxon>
        <taxon>Pseudomonadota</taxon>
        <taxon>Betaproteobacteria</taxon>
        <taxon>Burkholderiales</taxon>
        <taxon>Sphaerotilaceae</taxon>
        <taxon>Piscinibacter</taxon>
    </lineage>
</organism>
<dbReference type="Proteomes" id="UP001303946">
    <property type="component" value="Chromosome"/>
</dbReference>
<reference evidence="1 2" key="1">
    <citation type="submission" date="2023-10" db="EMBL/GenBank/DDBJ databases">
        <title>Bacteria for the degradation of biodegradable plastic PBAT(Polybutylene adipate terephthalate).</title>
        <authorList>
            <person name="Weon H.-Y."/>
            <person name="Yeon J."/>
        </authorList>
    </citation>
    <scope>NUCLEOTIDE SEQUENCE [LARGE SCALE GENOMIC DNA]</scope>
    <source>
        <strain evidence="1 2">SBD 7-3</strain>
    </source>
</reference>